<reference evidence="2 3" key="1">
    <citation type="submission" date="2021-06" db="EMBL/GenBank/DDBJ databases">
        <authorList>
            <person name="Palmer J.M."/>
        </authorList>
    </citation>
    <scope>NUCLEOTIDE SEQUENCE [LARGE SCALE GENOMIC DNA]</scope>
    <source>
        <strain evidence="2 3">AS_MEX2019</strain>
        <tissue evidence="2">Muscle</tissue>
    </source>
</reference>
<proteinExistence type="predicted"/>
<comment type="caution">
    <text evidence="2">The sequence shown here is derived from an EMBL/GenBank/DDBJ whole genome shotgun (WGS) entry which is preliminary data.</text>
</comment>
<dbReference type="EMBL" id="JAHRIP010075607">
    <property type="protein sequence ID" value="MEQ2310289.1"/>
    <property type="molecule type" value="Genomic_DNA"/>
</dbReference>
<gene>
    <name evidence="2" type="ORF">AMECASPLE_007337</name>
</gene>
<organism evidence="2 3">
    <name type="scientific">Ameca splendens</name>
    <dbReference type="NCBI Taxonomy" id="208324"/>
    <lineage>
        <taxon>Eukaryota</taxon>
        <taxon>Metazoa</taxon>
        <taxon>Chordata</taxon>
        <taxon>Craniata</taxon>
        <taxon>Vertebrata</taxon>
        <taxon>Euteleostomi</taxon>
        <taxon>Actinopterygii</taxon>
        <taxon>Neopterygii</taxon>
        <taxon>Teleostei</taxon>
        <taxon>Neoteleostei</taxon>
        <taxon>Acanthomorphata</taxon>
        <taxon>Ovalentaria</taxon>
        <taxon>Atherinomorphae</taxon>
        <taxon>Cyprinodontiformes</taxon>
        <taxon>Goodeidae</taxon>
        <taxon>Ameca</taxon>
    </lineage>
</organism>
<evidence type="ECO:0000313" key="2">
    <source>
        <dbReference type="EMBL" id="MEQ2310289.1"/>
    </source>
</evidence>
<keyword evidence="3" id="KW-1185">Reference proteome</keyword>
<accession>A0ABV0ZVM8</accession>
<sequence>MIDKLASVQRSSSAVTKGRNFKSSLQDAFCMGPCPLCAPVDSGEWRQKDGPLAAGVLPHPGVAHLPGLPLCGLGRSSSDEKPATC</sequence>
<evidence type="ECO:0000313" key="3">
    <source>
        <dbReference type="Proteomes" id="UP001469553"/>
    </source>
</evidence>
<protein>
    <submittedName>
        <fullName evidence="2">Uncharacterized protein</fullName>
    </submittedName>
</protein>
<name>A0ABV0ZVM8_9TELE</name>
<dbReference type="Proteomes" id="UP001469553">
    <property type="component" value="Unassembled WGS sequence"/>
</dbReference>
<feature type="region of interest" description="Disordered" evidence="1">
    <location>
        <begin position="1"/>
        <end position="20"/>
    </location>
</feature>
<evidence type="ECO:0000256" key="1">
    <source>
        <dbReference type="SAM" id="MobiDB-lite"/>
    </source>
</evidence>
<feature type="compositionally biased region" description="Polar residues" evidence="1">
    <location>
        <begin position="8"/>
        <end position="20"/>
    </location>
</feature>